<dbReference type="InterPro" id="IPR027477">
    <property type="entry name" value="Succ_DH/fumarate_Rdtase_cat_sf"/>
</dbReference>
<keyword evidence="2" id="KW-0285">Flavoprotein</keyword>
<dbReference type="GO" id="GO:0016491">
    <property type="term" value="F:oxidoreductase activity"/>
    <property type="evidence" value="ECO:0007669"/>
    <property type="project" value="UniProtKB-KW"/>
</dbReference>
<name>A0A521FTP6_9RHOB</name>
<keyword evidence="7" id="KW-1185">Reference proteome</keyword>
<protein>
    <submittedName>
        <fullName evidence="6">Succinate dehydrogenase/fumarate reductase, flavoprotein subunit</fullName>
    </submittedName>
</protein>
<sequence length="575" mass="60464">MTDTAVAGDSMDCDLLVAGSGAAGLAAALTAQRAGLDVLLVEKAAVFGGTSALSGGGVWVPGNRFSRKAQQGDSPERALQYLQSVCGNNLNVPLAKTYLSHCVEAVEYLERVSDLRFGPNPIPDYRAELPGGIAGERSLRAARFDGRKAGDLLPRLRKPLESTTIFGGMMVSAEDLPDLFSAGRSPRAALRSLRLLSRHFLDKLFNQTVTRLANGNALVAELATAFVQAGGRIWLETPLQHLLQDQSLITGAVVCRNGRNVVINAGHGVVLAGGGAPHGTLRDSYDHVAAGIAHHSLAPVENTGDLIAAGQACGAVCNSGLSEPAALTPVSQVPLGRDTCGFPHFFDRSKPGFIAIDQTGRRFGNEADEYHVFARKMICGTRKGGRMFLICDHRALRRYGAGAVPPFPGRLSRWVRNGYLLRGRDLAELAVKMGCPVPTVAETVRDFNACAAEGADPAFGRGTSIYNRFIGDALATASNLAPLEHAPFYAIELFVGDLGTFAGLATNENAQVLGADGACIQGLYAIGNDATSFMGGAYPAAGITLGPALTFGYVAARHASGRRAGRRPQTDGANR</sequence>
<organism evidence="6 7">
    <name type="scientific">Paracoccus laeviglucosivorans</name>
    <dbReference type="NCBI Taxonomy" id="1197861"/>
    <lineage>
        <taxon>Bacteria</taxon>
        <taxon>Pseudomonadati</taxon>
        <taxon>Pseudomonadota</taxon>
        <taxon>Alphaproteobacteria</taxon>
        <taxon>Rhodobacterales</taxon>
        <taxon>Paracoccaceae</taxon>
        <taxon>Paracoccus</taxon>
    </lineage>
</organism>
<evidence type="ECO:0000313" key="7">
    <source>
        <dbReference type="Proteomes" id="UP000319014"/>
    </source>
</evidence>
<dbReference type="Gene3D" id="3.50.50.60">
    <property type="entry name" value="FAD/NAD(P)-binding domain"/>
    <property type="match status" value="2"/>
</dbReference>
<dbReference type="EMBL" id="FXTK01000038">
    <property type="protein sequence ID" value="SMO98920.1"/>
    <property type="molecule type" value="Genomic_DNA"/>
</dbReference>
<evidence type="ECO:0000256" key="3">
    <source>
        <dbReference type="ARBA" id="ARBA00022827"/>
    </source>
</evidence>
<dbReference type="SUPFAM" id="SSF51905">
    <property type="entry name" value="FAD/NAD(P)-binding domain"/>
    <property type="match status" value="1"/>
</dbReference>
<dbReference type="RefSeq" id="WP_142664992.1">
    <property type="nucleotide sequence ID" value="NZ_FXTK01000038.1"/>
</dbReference>
<dbReference type="GO" id="GO:0008202">
    <property type="term" value="P:steroid metabolic process"/>
    <property type="evidence" value="ECO:0007669"/>
    <property type="project" value="UniProtKB-ARBA"/>
</dbReference>
<dbReference type="Proteomes" id="UP000319014">
    <property type="component" value="Unassembled WGS sequence"/>
</dbReference>
<dbReference type="Pfam" id="PF00890">
    <property type="entry name" value="FAD_binding_2"/>
    <property type="match status" value="1"/>
</dbReference>
<reference evidence="6 7" key="1">
    <citation type="submission" date="2017-05" db="EMBL/GenBank/DDBJ databases">
        <authorList>
            <person name="Varghese N."/>
            <person name="Submissions S."/>
        </authorList>
    </citation>
    <scope>NUCLEOTIDE SEQUENCE [LARGE SCALE GENOMIC DNA]</scope>
    <source>
        <strain evidence="6 7">DSM 100094</strain>
    </source>
</reference>
<evidence type="ECO:0000313" key="6">
    <source>
        <dbReference type="EMBL" id="SMO98920.1"/>
    </source>
</evidence>
<dbReference type="PANTHER" id="PTHR43400">
    <property type="entry name" value="FUMARATE REDUCTASE"/>
    <property type="match status" value="1"/>
</dbReference>
<comment type="cofactor">
    <cofactor evidence="1">
        <name>FAD</name>
        <dbReference type="ChEBI" id="CHEBI:57692"/>
    </cofactor>
</comment>
<accession>A0A521FTP6</accession>
<evidence type="ECO:0000256" key="1">
    <source>
        <dbReference type="ARBA" id="ARBA00001974"/>
    </source>
</evidence>
<keyword evidence="3" id="KW-0274">FAD</keyword>
<dbReference type="PANTHER" id="PTHR43400:SF10">
    <property type="entry name" value="3-OXOSTEROID 1-DEHYDROGENASE"/>
    <property type="match status" value="1"/>
</dbReference>
<feature type="domain" description="FAD-dependent oxidoreductase 2 FAD-binding" evidence="5">
    <location>
        <begin position="14"/>
        <end position="545"/>
    </location>
</feature>
<evidence type="ECO:0000256" key="4">
    <source>
        <dbReference type="ARBA" id="ARBA00023002"/>
    </source>
</evidence>
<dbReference type="PRINTS" id="PR00411">
    <property type="entry name" value="PNDRDTASEI"/>
</dbReference>
<dbReference type="InterPro" id="IPR050315">
    <property type="entry name" value="FAD-oxidoreductase_2"/>
</dbReference>
<dbReference type="InterPro" id="IPR036188">
    <property type="entry name" value="FAD/NAD-bd_sf"/>
</dbReference>
<dbReference type="OrthoDB" id="3178130at2"/>
<dbReference type="InterPro" id="IPR003953">
    <property type="entry name" value="FAD-dep_OxRdtase_2_FAD-bd"/>
</dbReference>
<keyword evidence="4" id="KW-0560">Oxidoreductase</keyword>
<dbReference type="AlphaFoldDB" id="A0A521FTP6"/>
<dbReference type="SUPFAM" id="SSF56425">
    <property type="entry name" value="Succinate dehydrogenase/fumarate reductase flavoprotein, catalytic domain"/>
    <property type="match status" value="1"/>
</dbReference>
<evidence type="ECO:0000256" key="2">
    <source>
        <dbReference type="ARBA" id="ARBA00022630"/>
    </source>
</evidence>
<gene>
    <name evidence="6" type="ORF">SAMN06265221_1383</name>
</gene>
<evidence type="ECO:0000259" key="5">
    <source>
        <dbReference type="Pfam" id="PF00890"/>
    </source>
</evidence>
<proteinExistence type="predicted"/>